<sequence>MRGPYLLRPLQVDISVPDKIGGVYCLSKNSKKIEIVARAERNLRDAIKAHWKEYEFFWYEPALTPREAYLNQCYTYHRFCENGNGGHEHPKPPEKVEIKCPVCGV</sequence>
<evidence type="ECO:0008006" key="3">
    <source>
        <dbReference type="Google" id="ProtNLM"/>
    </source>
</evidence>
<dbReference type="AlphaFoldDB" id="A0A7C1NA51"/>
<comment type="caution">
    <text evidence="1">The sequence shown here is derived from an EMBL/GenBank/DDBJ whole genome shotgun (WGS) entry which is preliminary data.</text>
</comment>
<protein>
    <recommendedName>
        <fullName evidence="3">GIY-YIG nuclease family protein</fullName>
    </recommendedName>
</protein>
<organism evidence="1">
    <name type="scientific">candidate division WOR-3 bacterium</name>
    <dbReference type="NCBI Taxonomy" id="2052148"/>
    <lineage>
        <taxon>Bacteria</taxon>
        <taxon>Bacteria division WOR-3</taxon>
    </lineage>
</organism>
<dbReference type="EMBL" id="DSTU01000008">
    <property type="protein sequence ID" value="HFJ54294.1"/>
    <property type="molecule type" value="Genomic_DNA"/>
</dbReference>
<name>A0A7C1NA51_UNCW3</name>
<reference evidence="1" key="1">
    <citation type="journal article" date="2020" name="mSystems">
        <title>Genome- and Community-Level Interaction Insights into Carbon Utilization and Element Cycling Functions of Hydrothermarchaeota in Hydrothermal Sediment.</title>
        <authorList>
            <person name="Zhou Z."/>
            <person name="Liu Y."/>
            <person name="Xu W."/>
            <person name="Pan J."/>
            <person name="Luo Z.H."/>
            <person name="Li M."/>
        </authorList>
    </citation>
    <scope>NUCLEOTIDE SEQUENCE [LARGE SCALE GENOMIC DNA]</scope>
    <source>
        <strain evidence="1">SpSt-265</strain>
        <strain evidence="2">SpSt-465</strain>
    </source>
</reference>
<accession>A0A7C1NA51</accession>
<evidence type="ECO:0000313" key="2">
    <source>
        <dbReference type="EMBL" id="HFJ54294.1"/>
    </source>
</evidence>
<evidence type="ECO:0000313" key="1">
    <source>
        <dbReference type="EMBL" id="HEA87339.1"/>
    </source>
</evidence>
<dbReference type="EMBL" id="DSLG01000005">
    <property type="protein sequence ID" value="HEA87339.1"/>
    <property type="molecule type" value="Genomic_DNA"/>
</dbReference>
<gene>
    <name evidence="1" type="ORF">ENP94_04920</name>
    <name evidence="2" type="ORF">ENS16_06355</name>
</gene>
<proteinExistence type="predicted"/>